<keyword evidence="3" id="KW-1185">Reference proteome</keyword>
<dbReference type="GO" id="GO:0004722">
    <property type="term" value="F:protein serine/threonine phosphatase activity"/>
    <property type="evidence" value="ECO:0007669"/>
    <property type="project" value="UniProtKB-EC"/>
</dbReference>
<evidence type="ECO:0000256" key="1">
    <source>
        <dbReference type="ARBA" id="ARBA00013081"/>
    </source>
</evidence>
<accession>A0AAD8VX94</accession>
<proteinExistence type="predicted"/>
<dbReference type="InterPro" id="IPR036457">
    <property type="entry name" value="PPM-type-like_dom_sf"/>
</dbReference>
<name>A0AAD8VX94_LOLMU</name>
<evidence type="ECO:0000313" key="2">
    <source>
        <dbReference type="EMBL" id="KAK1620178.1"/>
    </source>
</evidence>
<organism evidence="2 3">
    <name type="scientific">Lolium multiflorum</name>
    <name type="common">Italian ryegrass</name>
    <name type="synonym">Lolium perenne subsp. multiflorum</name>
    <dbReference type="NCBI Taxonomy" id="4521"/>
    <lineage>
        <taxon>Eukaryota</taxon>
        <taxon>Viridiplantae</taxon>
        <taxon>Streptophyta</taxon>
        <taxon>Embryophyta</taxon>
        <taxon>Tracheophyta</taxon>
        <taxon>Spermatophyta</taxon>
        <taxon>Magnoliopsida</taxon>
        <taxon>Liliopsida</taxon>
        <taxon>Poales</taxon>
        <taxon>Poaceae</taxon>
        <taxon>BOP clade</taxon>
        <taxon>Pooideae</taxon>
        <taxon>Poodae</taxon>
        <taxon>Poeae</taxon>
        <taxon>Poeae Chloroplast Group 2 (Poeae type)</taxon>
        <taxon>Loliodinae</taxon>
        <taxon>Loliinae</taxon>
        <taxon>Lolium</taxon>
    </lineage>
</organism>
<sequence>MDCGGSSLLSGDNVPVSMLDLHSTGLTLFFGVDDGHGGANVALYSGNRFHTELLQEGLDPNNWDNALGHLFFRMDEQLRALANPRGRFSFNLLSCLSPAACVKVWFHPS</sequence>
<dbReference type="EMBL" id="JAUUTY010000006">
    <property type="protein sequence ID" value="KAK1620178.1"/>
    <property type="molecule type" value="Genomic_DNA"/>
</dbReference>
<dbReference type="SUPFAM" id="SSF81606">
    <property type="entry name" value="PP2C-like"/>
    <property type="match status" value="1"/>
</dbReference>
<gene>
    <name evidence="2" type="ORF">QYE76_025695</name>
</gene>
<reference evidence="2" key="1">
    <citation type="submission" date="2023-07" db="EMBL/GenBank/DDBJ databases">
        <title>A chromosome-level genome assembly of Lolium multiflorum.</title>
        <authorList>
            <person name="Chen Y."/>
            <person name="Copetti D."/>
            <person name="Kolliker R."/>
            <person name="Studer B."/>
        </authorList>
    </citation>
    <scope>NUCLEOTIDE SEQUENCE</scope>
    <source>
        <strain evidence="2">02402/16</strain>
        <tissue evidence="2">Leaf</tissue>
    </source>
</reference>
<dbReference type="Proteomes" id="UP001231189">
    <property type="component" value="Unassembled WGS sequence"/>
</dbReference>
<dbReference type="AlphaFoldDB" id="A0AAD8VX94"/>
<evidence type="ECO:0000313" key="3">
    <source>
        <dbReference type="Proteomes" id="UP001231189"/>
    </source>
</evidence>
<dbReference type="EC" id="3.1.3.16" evidence="1"/>
<protein>
    <recommendedName>
        <fullName evidence="1">protein-serine/threonine phosphatase</fullName>
        <ecNumber evidence="1">3.1.3.16</ecNumber>
    </recommendedName>
</protein>
<dbReference type="Gene3D" id="3.60.40.10">
    <property type="entry name" value="PPM-type phosphatase domain"/>
    <property type="match status" value="1"/>
</dbReference>
<comment type="caution">
    <text evidence="2">The sequence shown here is derived from an EMBL/GenBank/DDBJ whole genome shotgun (WGS) entry which is preliminary data.</text>
</comment>